<dbReference type="SMART" id="SM00382">
    <property type="entry name" value="AAA"/>
    <property type="match status" value="1"/>
</dbReference>
<evidence type="ECO:0000256" key="4">
    <source>
        <dbReference type="ARBA" id="ARBA00022741"/>
    </source>
</evidence>
<comment type="subcellular location">
    <subcellularLocation>
        <location evidence="1">Cell membrane</location>
        <topology evidence="1">Peripheral membrane protein</topology>
    </subcellularLocation>
</comment>
<keyword evidence="6" id="KW-0472">Membrane</keyword>
<dbReference type="RefSeq" id="WP_281367196.1">
    <property type="nucleotide sequence ID" value="NZ_BAABEF010000001.1"/>
</dbReference>
<keyword evidence="5 10" id="KW-0067">ATP-binding</keyword>
<evidence type="ECO:0000256" key="2">
    <source>
        <dbReference type="ARBA" id="ARBA00022448"/>
    </source>
</evidence>
<name>A0A852RG43_9ACTN</name>
<reference evidence="10 11" key="1">
    <citation type="submission" date="2020-07" db="EMBL/GenBank/DDBJ databases">
        <title>Sequencing the genomes of 1000 actinobacteria strains.</title>
        <authorList>
            <person name="Klenk H.-P."/>
        </authorList>
    </citation>
    <scope>NUCLEOTIDE SEQUENCE [LARGE SCALE GENOMIC DNA]</scope>
    <source>
        <strain evidence="10 11">DSM 19082</strain>
    </source>
</reference>
<dbReference type="InterPro" id="IPR050086">
    <property type="entry name" value="MetN_ABC_transporter-like"/>
</dbReference>
<keyword evidence="4" id="KW-0547">Nucleotide-binding</keyword>
<comment type="catalytic activity">
    <reaction evidence="8">
        <text>a polar amino acid(out) + ATP + H2O = a polar amino acid(in) + ADP + phosphate + H(+)</text>
        <dbReference type="Rhea" id="RHEA:14673"/>
        <dbReference type="ChEBI" id="CHEBI:15377"/>
        <dbReference type="ChEBI" id="CHEBI:15378"/>
        <dbReference type="ChEBI" id="CHEBI:30616"/>
        <dbReference type="ChEBI" id="CHEBI:43474"/>
        <dbReference type="ChEBI" id="CHEBI:62031"/>
        <dbReference type="ChEBI" id="CHEBI:456216"/>
        <dbReference type="EC" id="7.4.2.1"/>
    </reaction>
    <physiologicalReaction direction="left-to-right" evidence="8">
        <dbReference type="Rhea" id="RHEA:14674"/>
    </physiologicalReaction>
</comment>
<dbReference type="PANTHER" id="PTHR43166:SF35">
    <property type="entry name" value="L-CYSTINE IMPORT ATP-BINDING PROTEIN TCYN"/>
    <property type="match status" value="1"/>
</dbReference>
<dbReference type="InterPro" id="IPR027417">
    <property type="entry name" value="P-loop_NTPase"/>
</dbReference>
<dbReference type="EMBL" id="JACCBF010000001">
    <property type="protein sequence ID" value="NYD32541.1"/>
    <property type="molecule type" value="Genomic_DNA"/>
</dbReference>
<evidence type="ECO:0000256" key="5">
    <source>
        <dbReference type="ARBA" id="ARBA00022840"/>
    </source>
</evidence>
<dbReference type="PROSITE" id="PS50893">
    <property type="entry name" value="ABC_TRANSPORTER_2"/>
    <property type="match status" value="1"/>
</dbReference>
<evidence type="ECO:0000256" key="6">
    <source>
        <dbReference type="ARBA" id="ARBA00023136"/>
    </source>
</evidence>
<dbReference type="FunFam" id="3.40.50.300:FF:000020">
    <property type="entry name" value="Amino acid ABC transporter ATP-binding component"/>
    <property type="match status" value="1"/>
</dbReference>
<protein>
    <recommendedName>
        <fullName evidence="7">ABC-type polar-amino-acid transporter</fullName>
        <ecNumber evidence="7">7.4.2.1</ecNumber>
    </recommendedName>
</protein>
<dbReference type="Gene3D" id="3.40.50.300">
    <property type="entry name" value="P-loop containing nucleotide triphosphate hydrolases"/>
    <property type="match status" value="1"/>
</dbReference>
<dbReference type="InterPro" id="IPR003593">
    <property type="entry name" value="AAA+_ATPase"/>
</dbReference>
<sequence>MSAVEVGEEPMFQAWDVHKSFGHVEVLKGIDMSVARGEVVCLLGPSGSGKSTFLRCINHLEKFDRGEMWVGGDRVGYRPHGDKLKELNEREVAVRRSGIGMVFQGFNLFAHRTALENVMEGPIVVRREKRSVVERRARALLDRVGLADRVDNYPSQLSGGQQQRVAIARALAMQPDLMLFDEPTSALDPELVGDVLAVMRQLADDGMTMIVVTHELGFAREVADRVYFMDGGVVVESGPPAEVLERPREARTQAFLSKVLA</sequence>
<proteinExistence type="predicted"/>
<dbReference type="SUPFAM" id="SSF52540">
    <property type="entry name" value="P-loop containing nucleoside triphosphate hydrolases"/>
    <property type="match status" value="1"/>
</dbReference>
<comment type="caution">
    <text evidence="10">The sequence shown here is derived from an EMBL/GenBank/DDBJ whole genome shotgun (WGS) entry which is preliminary data.</text>
</comment>
<dbReference type="Pfam" id="PF00005">
    <property type="entry name" value="ABC_tran"/>
    <property type="match status" value="1"/>
</dbReference>
<dbReference type="PANTHER" id="PTHR43166">
    <property type="entry name" value="AMINO ACID IMPORT ATP-BINDING PROTEIN"/>
    <property type="match status" value="1"/>
</dbReference>
<evidence type="ECO:0000313" key="11">
    <source>
        <dbReference type="Proteomes" id="UP000582231"/>
    </source>
</evidence>
<evidence type="ECO:0000256" key="3">
    <source>
        <dbReference type="ARBA" id="ARBA00022475"/>
    </source>
</evidence>
<dbReference type="PROSITE" id="PS00211">
    <property type="entry name" value="ABC_TRANSPORTER_1"/>
    <property type="match status" value="1"/>
</dbReference>
<evidence type="ECO:0000259" key="9">
    <source>
        <dbReference type="PROSITE" id="PS50893"/>
    </source>
</evidence>
<dbReference type="GO" id="GO:0005886">
    <property type="term" value="C:plasma membrane"/>
    <property type="evidence" value="ECO:0007669"/>
    <property type="project" value="UniProtKB-SubCell"/>
</dbReference>
<accession>A0A852RG43</accession>
<evidence type="ECO:0000313" key="10">
    <source>
        <dbReference type="EMBL" id="NYD32541.1"/>
    </source>
</evidence>
<organism evidence="10 11">
    <name type="scientific">Nocardioides kongjuensis</name>
    <dbReference type="NCBI Taxonomy" id="349522"/>
    <lineage>
        <taxon>Bacteria</taxon>
        <taxon>Bacillati</taxon>
        <taxon>Actinomycetota</taxon>
        <taxon>Actinomycetes</taxon>
        <taxon>Propionibacteriales</taxon>
        <taxon>Nocardioidaceae</taxon>
        <taxon>Nocardioides</taxon>
    </lineage>
</organism>
<dbReference type="InterPro" id="IPR030679">
    <property type="entry name" value="ABC_ATPase_HisP-typ"/>
</dbReference>
<dbReference type="GO" id="GO:0016887">
    <property type="term" value="F:ATP hydrolysis activity"/>
    <property type="evidence" value="ECO:0007669"/>
    <property type="project" value="InterPro"/>
</dbReference>
<keyword evidence="2" id="KW-0813">Transport</keyword>
<dbReference type="InterPro" id="IPR017871">
    <property type="entry name" value="ABC_transporter-like_CS"/>
</dbReference>
<dbReference type="GO" id="GO:0005524">
    <property type="term" value="F:ATP binding"/>
    <property type="evidence" value="ECO:0007669"/>
    <property type="project" value="UniProtKB-KW"/>
</dbReference>
<evidence type="ECO:0000256" key="7">
    <source>
        <dbReference type="ARBA" id="ARBA00038850"/>
    </source>
</evidence>
<evidence type="ECO:0000256" key="8">
    <source>
        <dbReference type="ARBA" id="ARBA00047624"/>
    </source>
</evidence>
<gene>
    <name evidence="10" type="ORF">BJ958_004087</name>
</gene>
<dbReference type="GO" id="GO:0015426">
    <property type="term" value="F:ATPase-coupled polar amino acid-transporter activity"/>
    <property type="evidence" value="ECO:0007669"/>
    <property type="project" value="UniProtKB-EC"/>
</dbReference>
<dbReference type="CDD" id="cd03262">
    <property type="entry name" value="ABC_HisP_GlnQ"/>
    <property type="match status" value="1"/>
</dbReference>
<dbReference type="InterPro" id="IPR003439">
    <property type="entry name" value="ABC_transporter-like_ATP-bd"/>
</dbReference>
<dbReference type="PIRSF" id="PIRSF039085">
    <property type="entry name" value="ABC_ATPase_HisP"/>
    <property type="match status" value="1"/>
</dbReference>
<feature type="domain" description="ABC transporter" evidence="9">
    <location>
        <begin position="12"/>
        <end position="256"/>
    </location>
</feature>
<dbReference type="AlphaFoldDB" id="A0A852RG43"/>
<dbReference type="Proteomes" id="UP000582231">
    <property type="component" value="Unassembled WGS sequence"/>
</dbReference>
<dbReference type="EC" id="7.4.2.1" evidence="7"/>
<keyword evidence="3" id="KW-1003">Cell membrane</keyword>
<keyword evidence="11" id="KW-1185">Reference proteome</keyword>
<evidence type="ECO:0000256" key="1">
    <source>
        <dbReference type="ARBA" id="ARBA00004202"/>
    </source>
</evidence>